<protein>
    <submittedName>
        <fullName evidence="2">DNA topoisomerase 3</fullName>
    </submittedName>
</protein>
<evidence type="ECO:0000313" key="3">
    <source>
        <dbReference type="Proteomes" id="UP001219518"/>
    </source>
</evidence>
<dbReference type="InterPro" id="IPR046700">
    <property type="entry name" value="DUF6570"/>
</dbReference>
<evidence type="ECO:0000313" key="2">
    <source>
        <dbReference type="EMBL" id="KAK3917120.1"/>
    </source>
</evidence>
<dbReference type="Proteomes" id="UP001219518">
    <property type="component" value="Unassembled WGS sequence"/>
</dbReference>
<accession>A0AAE1LF33</accession>
<dbReference type="AlphaFoldDB" id="A0AAE1LF33"/>
<reference evidence="2" key="1">
    <citation type="submission" date="2021-07" db="EMBL/GenBank/DDBJ databases">
        <authorList>
            <person name="Catto M.A."/>
            <person name="Jacobson A."/>
            <person name="Kennedy G."/>
            <person name="Labadie P."/>
            <person name="Hunt B.G."/>
            <person name="Srinivasan R."/>
        </authorList>
    </citation>
    <scope>NUCLEOTIDE SEQUENCE</scope>
    <source>
        <strain evidence="2">PL_HMW_Pooled</strain>
        <tissue evidence="2">Head</tissue>
    </source>
</reference>
<sequence>MDPLPVPQELVGLSYIEKQLICRVHSVFSLYKVQRGQYKYKGQVINFPQQVQNVADTLPHLVADLNNLVVVKLDNDINLSDFYVRKDKVLNALLWLKQNNPLYQDIHIDEHKLSTLPDNGNVLNELKKITDTNLSNHNETNQIESEEQYENITSSGVPELKDPSLNNTLNNTLLWPHIGGIPINEFGTPGYLTLCFPHLFPYAEADCTMPRKYKVPLPAYVQHLMLYKDNRFSKDKRFRYFMMNSEMRWNALNLGNLYV</sequence>
<reference evidence="2" key="2">
    <citation type="journal article" date="2023" name="BMC Genomics">
        <title>Pest status, molecular evolution, and epigenetic factors derived from the genome assembly of Frankliniella fusca, a thysanopteran phytovirus vector.</title>
        <authorList>
            <person name="Catto M.A."/>
            <person name="Labadie P.E."/>
            <person name="Jacobson A.L."/>
            <person name="Kennedy G.G."/>
            <person name="Srinivasan R."/>
            <person name="Hunt B.G."/>
        </authorList>
    </citation>
    <scope>NUCLEOTIDE SEQUENCE</scope>
    <source>
        <strain evidence="2">PL_HMW_Pooled</strain>
    </source>
</reference>
<name>A0AAE1LF33_9NEOP</name>
<organism evidence="2 3">
    <name type="scientific">Frankliniella fusca</name>
    <dbReference type="NCBI Taxonomy" id="407009"/>
    <lineage>
        <taxon>Eukaryota</taxon>
        <taxon>Metazoa</taxon>
        <taxon>Ecdysozoa</taxon>
        <taxon>Arthropoda</taxon>
        <taxon>Hexapoda</taxon>
        <taxon>Insecta</taxon>
        <taxon>Pterygota</taxon>
        <taxon>Neoptera</taxon>
        <taxon>Paraneoptera</taxon>
        <taxon>Thysanoptera</taxon>
        <taxon>Terebrantia</taxon>
        <taxon>Thripoidea</taxon>
        <taxon>Thripidae</taxon>
        <taxon>Frankliniella</taxon>
    </lineage>
</organism>
<feature type="domain" description="DUF6570" evidence="1">
    <location>
        <begin position="1"/>
        <end position="113"/>
    </location>
</feature>
<gene>
    <name evidence="2" type="ORF">KUF71_006739</name>
</gene>
<proteinExistence type="predicted"/>
<dbReference type="Pfam" id="PF20209">
    <property type="entry name" value="DUF6570"/>
    <property type="match status" value="1"/>
</dbReference>
<comment type="caution">
    <text evidence="2">The sequence shown here is derived from an EMBL/GenBank/DDBJ whole genome shotgun (WGS) entry which is preliminary data.</text>
</comment>
<evidence type="ECO:0000259" key="1">
    <source>
        <dbReference type="Pfam" id="PF20209"/>
    </source>
</evidence>
<keyword evidence="3" id="KW-1185">Reference proteome</keyword>
<dbReference type="EMBL" id="JAHWGI010000685">
    <property type="protein sequence ID" value="KAK3917120.1"/>
    <property type="molecule type" value="Genomic_DNA"/>
</dbReference>